<keyword evidence="4 7" id="KW-0812">Transmembrane</keyword>
<dbReference type="eggNOG" id="COG1989">
    <property type="taxonomic scope" value="Bacteria"/>
</dbReference>
<dbReference type="EMBL" id="BAVZ01000010">
    <property type="protein sequence ID" value="GAF09275.1"/>
    <property type="molecule type" value="Genomic_DNA"/>
</dbReference>
<protein>
    <submittedName>
        <fullName evidence="10">Leader peptidase</fullName>
    </submittedName>
</protein>
<feature type="transmembrane region" description="Helical" evidence="7">
    <location>
        <begin position="224"/>
        <end position="247"/>
    </location>
</feature>
<evidence type="ECO:0000256" key="3">
    <source>
        <dbReference type="ARBA" id="ARBA00022475"/>
    </source>
</evidence>
<dbReference type="Pfam" id="PF01478">
    <property type="entry name" value="Peptidase_A24"/>
    <property type="match status" value="1"/>
</dbReference>
<evidence type="ECO:0000256" key="6">
    <source>
        <dbReference type="ARBA" id="ARBA00023136"/>
    </source>
</evidence>
<dbReference type="PANTHER" id="PTHR30487:SF0">
    <property type="entry name" value="PREPILIN LEADER PEPTIDASE_N-METHYLTRANSFERASE-RELATED"/>
    <property type="match status" value="1"/>
</dbReference>
<dbReference type="InterPro" id="IPR050882">
    <property type="entry name" value="Prepilin_peptidase/N-MTase"/>
</dbReference>
<comment type="subcellular location">
    <subcellularLocation>
        <location evidence="1">Cell membrane</location>
        <topology evidence="1">Multi-pass membrane protein</topology>
    </subcellularLocation>
</comment>
<organism evidence="10 11">
    <name type="scientific">Paenibacillus pini JCM 16418</name>
    <dbReference type="NCBI Taxonomy" id="1236976"/>
    <lineage>
        <taxon>Bacteria</taxon>
        <taxon>Bacillati</taxon>
        <taxon>Bacillota</taxon>
        <taxon>Bacilli</taxon>
        <taxon>Bacillales</taxon>
        <taxon>Paenibacillaceae</taxon>
        <taxon>Paenibacillus</taxon>
    </lineage>
</organism>
<feature type="domain" description="Prepilin peptidase A24 N-terminal" evidence="9">
    <location>
        <begin position="11"/>
        <end position="93"/>
    </location>
</feature>
<dbReference type="Proteomes" id="UP000019364">
    <property type="component" value="Unassembled WGS sequence"/>
</dbReference>
<feature type="transmembrane region" description="Helical" evidence="7">
    <location>
        <begin position="75"/>
        <end position="95"/>
    </location>
</feature>
<keyword evidence="11" id="KW-1185">Reference proteome</keyword>
<dbReference type="GO" id="GO:0005886">
    <property type="term" value="C:plasma membrane"/>
    <property type="evidence" value="ECO:0007669"/>
    <property type="project" value="UniProtKB-SubCell"/>
</dbReference>
<dbReference type="OrthoDB" id="9789291at2"/>
<dbReference type="Pfam" id="PF06750">
    <property type="entry name" value="A24_N_bact"/>
    <property type="match status" value="1"/>
</dbReference>
<keyword evidence="5 7" id="KW-1133">Transmembrane helix</keyword>
<dbReference type="RefSeq" id="WP_036650542.1">
    <property type="nucleotide sequence ID" value="NZ_BAVZ01000010.1"/>
</dbReference>
<proteinExistence type="inferred from homology"/>
<dbReference type="GO" id="GO:0006465">
    <property type="term" value="P:signal peptide processing"/>
    <property type="evidence" value="ECO:0007669"/>
    <property type="project" value="TreeGrafter"/>
</dbReference>
<evidence type="ECO:0000259" key="8">
    <source>
        <dbReference type="Pfam" id="PF01478"/>
    </source>
</evidence>
<evidence type="ECO:0000256" key="1">
    <source>
        <dbReference type="ARBA" id="ARBA00004651"/>
    </source>
</evidence>
<evidence type="ECO:0000259" key="9">
    <source>
        <dbReference type="Pfam" id="PF06750"/>
    </source>
</evidence>
<comment type="caution">
    <text evidence="10">The sequence shown here is derived from an EMBL/GenBank/DDBJ whole genome shotgun (WGS) entry which is preliminary data.</text>
</comment>
<feature type="transmembrane region" description="Helical" evidence="7">
    <location>
        <begin position="6"/>
        <end position="27"/>
    </location>
</feature>
<dbReference type="GO" id="GO:0004190">
    <property type="term" value="F:aspartic-type endopeptidase activity"/>
    <property type="evidence" value="ECO:0007669"/>
    <property type="project" value="InterPro"/>
</dbReference>
<evidence type="ECO:0000313" key="10">
    <source>
        <dbReference type="EMBL" id="GAF09275.1"/>
    </source>
</evidence>
<dbReference type="STRING" id="1236976.JCM16418_3401"/>
<dbReference type="Gene3D" id="1.20.120.1220">
    <property type="match status" value="1"/>
</dbReference>
<evidence type="ECO:0000256" key="5">
    <source>
        <dbReference type="ARBA" id="ARBA00022989"/>
    </source>
</evidence>
<dbReference type="InterPro" id="IPR010627">
    <property type="entry name" value="Prepilin_pept_A24_N"/>
</dbReference>
<sequence length="252" mass="27909">MATFYYIYAAVIGLFLGSFFNVVGLRVPKGESIIRPRSHCPKCQHTLGAGELVPFFSYIFLKGSCRSCGTKISPVYPVTEIATSLLFLVTAWLMGWSPELIIAWTLASLLMMIVITDIHYMVIPNKILIVFAMIFVVERLFIPLNPWWNMFIGAATGFMMLLLIALVSKNGMGGGDIKLFAVLGLVLGWKGVLLAFLFSAFYGTIIGGGGIILGKVRRGQPMPFGPAIALGTMTVYLWGDAFIEWYYQFFLN</sequence>
<evidence type="ECO:0000256" key="2">
    <source>
        <dbReference type="ARBA" id="ARBA00005801"/>
    </source>
</evidence>
<feature type="transmembrane region" description="Helical" evidence="7">
    <location>
        <begin position="150"/>
        <end position="167"/>
    </location>
</feature>
<keyword evidence="3" id="KW-1003">Cell membrane</keyword>
<comment type="similarity">
    <text evidence="2">Belongs to the peptidase A24 family.</text>
</comment>
<accession>W7YEC3</accession>
<reference evidence="10 11" key="1">
    <citation type="journal article" date="2014" name="Genome Announc.">
        <title>Draft Genome Sequence of Paenibacillus pini JCM 16418T, Isolated from the Rhizosphere of Pine Tree.</title>
        <authorList>
            <person name="Yuki M."/>
            <person name="Oshima K."/>
            <person name="Suda W."/>
            <person name="Oshida Y."/>
            <person name="Kitamura K."/>
            <person name="Iida Y."/>
            <person name="Hattori M."/>
            <person name="Ohkuma M."/>
        </authorList>
    </citation>
    <scope>NUCLEOTIDE SEQUENCE [LARGE SCALE GENOMIC DNA]</scope>
    <source>
        <strain evidence="10 11">JCM 16418</strain>
    </source>
</reference>
<dbReference type="InterPro" id="IPR000045">
    <property type="entry name" value="Prepilin_IV_endopep_pep"/>
</dbReference>
<keyword evidence="6 7" id="KW-0472">Membrane</keyword>
<dbReference type="PANTHER" id="PTHR30487">
    <property type="entry name" value="TYPE 4 PREPILIN-LIKE PROTEINS LEADER PEPTIDE-PROCESSING ENZYME"/>
    <property type="match status" value="1"/>
</dbReference>
<evidence type="ECO:0000313" key="11">
    <source>
        <dbReference type="Proteomes" id="UP000019364"/>
    </source>
</evidence>
<evidence type="ECO:0000256" key="4">
    <source>
        <dbReference type="ARBA" id="ARBA00022692"/>
    </source>
</evidence>
<feature type="transmembrane region" description="Helical" evidence="7">
    <location>
        <begin position="101"/>
        <end position="120"/>
    </location>
</feature>
<dbReference type="AlphaFoldDB" id="W7YEC3"/>
<feature type="transmembrane region" description="Helical" evidence="7">
    <location>
        <begin position="179"/>
        <end position="212"/>
    </location>
</feature>
<evidence type="ECO:0000256" key="7">
    <source>
        <dbReference type="SAM" id="Phobius"/>
    </source>
</evidence>
<feature type="domain" description="Prepilin type IV endopeptidase peptidase" evidence="8">
    <location>
        <begin position="105"/>
        <end position="207"/>
    </location>
</feature>
<gene>
    <name evidence="10" type="ORF">JCM16418_3401</name>
</gene>
<name>W7YEC3_9BACL</name>